<comment type="caution">
    <text evidence="2">The sequence shown here is derived from an EMBL/GenBank/DDBJ whole genome shotgun (WGS) entry which is preliminary data.</text>
</comment>
<evidence type="ECO:0000256" key="1">
    <source>
        <dbReference type="SAM" id="SignalP"/>
    </source>
</evidence>
<dbReference type="AlphaFoldDB" id="A0A4R6ISF9"/>
<keyword evidence="3" id="KW-1185">Reference proteome</keyword>
<keyword evidence="1" id="KW-0732">Signal</keyword>
<reference evidence="2 3" key="1">
    <citation type="submission" date="2019-03" db="EMBL/GenBank/DDBJ databases">
        <title>Genomic Encyclopedia of Archaeal and Bacterial Type Strains, Phase II (KMG-II): from individual species to whole genera.</title>
        <authorList>
            <person name="Goeker M."/>
        </authorList>
    </citation>
    <scope>NUCLEOTIDE SEQUENCE [LARGE SCALE GENOMIC DNA]</scope>
    <source>
        <strain evidence="2 3">DSM 19034</strain>
    </source>
</reference>
<protein>
    <submittedName>
        <fullName evidence="2">Uncharacterized protein</fullName>
    </submittedName>
</protein>
<accession>A0A4R6ISF9</accession>
<name>A0A4R6ISF9_9SPHI</name>
<dbReference type="EMBL" id="SNWM01000001">
    <property type="protein sequence ID" value="TDO24906.1"/>
    <property type="molecule type" value="Genomic_DNA"/>
</dbReference>
<sequence length="165" mass="18677">MKLNTSFFLTAFCAVSLALVMQSCSQEPDFKVVRQEVLDQHDQLMLDGEKVMTLQMKLDTLSKSGLKTLKVNQPALDTVAEQQQIKALLNDLVKADDSMNNWMHAFNPDAEGKSNHDAVLYFKDEKVKVNQIDSLYRIALTNANTYLKRLNMATDTTVAVHQHKM</sequence>
<dbReference type="OrthoDB" id="1436925at2"/>
<evidence type="ECO:0000313" key="3">
    <source>
        <dbReference type="Proteomes" id="UP000295499"/>
    </source>
</evidence>
<dbReference type="RefSeq" id="WP_133553292.1">
    <property type="nucleotide sequence ID" value="NZ_SNWM01000001.1"/>
</dbReference>
<feature type="signal peptide" evidence="1">
    <location>
        <begin position="1"/>
        <end position="18"/>
    </location>
</feature>
<feature type="chain" id="PRO_5020414314" evidence="1">
    <location>
        <begin position="19"/>
        <end position="165"/>
    </location>
</feature>
<dbReference type="Proteomes" id="UP000295499">
    <property type="component" value="Unassembled WGS sequence"/>
</dbReference>
<organism evidence="2 3">
    <name type="scientific">Pedobacter duraquae</name>
    <dbReference type="NCBI Taxonomy" id="425511"/>
    <lineage>
        <taxon>Bacteria</taxon>
        <taxon>Pseudomonadati</taxon>
        <taxon>Bacteroidota</taxon>
        <taxon>Sphingobacteriia</taxon>
        <taxon>Sphingobacteriales</taxon>
        <taxon>Sphingobacteriaceae</taxon>
        <taxon>Pedobacter</taxon>
    </lineage>
</organism>
<evidence type="ECO:0000313" key="2">
    <source>
        <dbReference type="EMBL" id="TDO24906.1"/>
    </source>
</evidence>
<proteinExistence type="predicted"/>
<gene>
    <name evidence="2" type="ORF">CLV32_1201</name>
</gene>
<dbReference type="PROSITE" id="PS51257">
    <property type="entry name" value="PROKAR_LIPOPROTEIN"/>
    <property type="match status" value="1"/>
</dbReference>